<keyword evidence="3" id="KW-1185">Reference proteome</keyword>
<dbReference type="RefSeq" id="XP_001589361.1">
    <property type="nucleotide sequence ID" value="XM_001589311.1"/>
</dbReference>
<proteinExistence type="predicted"/>
<dbReference type="InParanoid" id="A7EXD5"/>
<sequence>MKIYKIFGGFLGFEGECSWRLDGWGREGSGGMVVGWWWLEREVEGSGEDEEKKEREDEEWDEAGERFGERNRMRMRTKWGRGDLFIYGKEFELRKEGREEKGRKEKKRGREEEMASIQLPQLPMPCHHSVRLDGFNLRFEGIGNFEESVCEQPRPISSPMTMQFLATQSSFVVNHTSDGKMEREVSGRKMEDDGVEQNEGGGAEKEKVEEVEIHMRGGGTICDLCVGICAGLCVFECLDCCCCCL</sequence>
<evidence type="ECO:0000313" key="3">
    <source>
        <dbReference type="Proteomes" id="UP000001312"/>
    </source>
</evidence>
<feature type="region of interest" description="Disordered" evidence="1">
    <location>
        <begin position="177"/>
        <end position="207"/>
    </location>
</feature>
<dbReference type="KEGG" id="ssl:SS1G_09996"/>
<dbReference type="EMBL" id="CH476634">
    <property type="protein sequence ID" value="EDN94127.1"/>
    <property type="molecule type" value="Genomic_DNA"/>
</dbReference>
<gene>
    <name evidence="2" type="ORF">SS1G_09996</name>
</gene>
<protein>
    <submittedName>
        <fullName evidence="2">Uncharacterized protein</fullName>
    </submittedName>
</protein>
<evidence type="ECO:0000313" key="2">
    <source>
        <dbReference type="EMBL" id="EDN94127.1"/>
    </source>
</evidence>
<dbReference type="GeneID" id="5485466"/>
<evidence type="ECO:0000256" key="1">
    <source>
        <dbReference type="SAM" id="MobiDB-lite"/>
    </source>
</evidence>
<reference evidence="3" key="1">
    <citation type="journal article" date="2011" name="PLoS Genet.">
        <title>Genomic analysis of the necrotrophic fungal pathogens Sclerotinia sclerotiorum and Botrytis cinerea.</title>
        <authorList>
            <person name="Amselem J."/>
            <person name="Cuomo C.A."/>
            <person name="van Kan J.A."/>
            <person name="Viaud M."/>
            <person name="Benito E.P."/>
            <person name="Couloux A."/>
            <person name="Coutinho P.M."/>
            <person name="de Vries R.P."/>
            <person name="Dyer P.S."/>
            <person name="Fillinger S."/>
            <person name="Fournier E."/>
            <person name="Gout L."/>
            <person name="Hahn M."/>
            <person name="Kohn L."/>
            <person name="Lapalu N."/>
            <person name="Plummer K.M."/>
            <person name="Pradier J.M."/>
            <person name="Quevillon E."/>
            <person name="Sharon A."/>
            <person name="Simon A."/>
            <person name="ten Have A."/>
            <person name="Tudzynski B."/>
            <person name="Tudzynski P."/>
            <person name="Wincker P."/>
            <person name="Andrew M."/>
            <person name="Anthouard V."/>
            <person name="Beever R.E."/>
            <person name="Beffa R."/>
            <person name="Benoit I."/>
            <person name="Bouzid O."/>
            <person name="Brault B."/>
            <person name="Chen Z."/>
            <person name="Choquer M."/>
            <person name="Collemare J."/>
            <person name="Cotton P."/>
            <person name="Danchin E.G."/>
            <person name="Da Silva C."/>
            <person name="Gautier A."/>
            <person name="Giraud C."/>
            <person name="Giraud T."/>
            <person name="Gonzalez C."/>
            <person name="Grossetete S."/>
            <person name="Guldener U."/>
            <person name="Henrissat B."/>
            <person name="Howlett B.J."/>
            <person name="Kodira C."/>
            <person name="Kretschmer M."/>
            <person name="Lappartient A."/>
            <person name="Leroch M."/>
            <person name="Levis C."/>
            <person name="Mauceli E."/>
            <person name="Neuveglise C."/>
            <person name="Oeser B."/>
            <person name="Pearson M."/>
            <person name="Poulain J."/>
            <person name="Poussereau N."/>
            <person name="Quesneville H."/>
            <person name="Rascle C."/>
            <person name="Schumacher J."/>
            <person name="Segurens B."/>
            <person name="Sexton A."/>
            <person name="Silva E."/>
            <person name="Sirven C."/>
            <person name="Soanes D.M."/>
            <person name="Talbot N.J."/>
            <person name="Templeton M."/>
            <person name="Yandava C."/>
            <person name="Yarden O."/>
            <person name="Zeng Q."/>
            <person name="Rollins J.A."/>
            <person name="Lebrun M.H."/>
            <person name="Dickman M."/>
        </authorList>
    </citation>
    <scope>NUCLEOTIDE SEQUENCE [LARGE SCALE GENOMIC DNA]</scope>
    <source>
        <strain evidence="3">ATCC 18683 / 1980 / Ss-1</strain>
    </source>
</reference>
<dbReference type="AlphaFoldDB" id="A7EXD5"/>
<dbReference type="Proteomes" id="UP000001312">
    <property type="component" value="Unassembled WGS sequence"/>
</dbReference>
<feature type="region of interest" description="Disordered" evidence="1">
    <location>
        <begin position="43"/>
        <end position="67"/>
    </location>
</feature>
<feature type="compositionally biased region" description="Basic and acidic residues" evidence="1">
    <location>
        <begin position="43"/>
        <end position="55"/>
    </location>
</feature>
<organism evidence="2 3">
    <name type="scientific">Sclerotinia sclerotiorum (strain ATCC 18683 / 1980 / Ss-1)</name>
    <name type="common">White mold</name>
    <name type="synonym">Whetzelinia sclerotiorum</name>
    <dbReference type="NCBI Taxonomy" id="665079"/>
    <lineage>
        <taxon>Eukaryota</taxon>
        <taxon>Fungi</taxon>
        <taxon>Dikarya</taxon>
        <taxon>Ascomycota</taxon>
        <taxon>Pezizomycotina</taxon>
        <taxon>Leotiomycetes</taxon>
        <taxon>Helotiales</taxon>
        <taxon>Sclerotiniaceae</taxon>
        <taxon>Sclerotinia</taxon>
    </lineage>
</organism>
<accession>A7EXD5</accession>
<name>A7EXD5_SCLS1</name>
<feature type="compositionally biased region" description="Basic and acidic residues" evidence="1">
    <location>
        <begin position="177"/>
        <end position="192"/>
    </location>
</feature>